<dbReference type="eggNOG" id="ENOG5030GS2">
    <property type="taxonomic scope" value="Bacteria"/>
</dbReference>
<reference evidence="2 3" key="1">
    <citation type="submission" date="2012-05" db="EMBL/GenBank/DDBJ databases">
        <authorList>
            <person name="Weinstock G."/>
            <person name="Sodergren E."/>
            <person name="Lobos E.A."/>
            <person name="Fulton L."/>
            <person name="Fulton R."/>
            <person name="Courtney L."/>
            <person name="Fronick C."/>
            <person name="O'Laughlin M."/>
            <person name="Godfrey J."/>
            <person name="Wilson R.M."/>
            <person name="Miner T."/>
            <person name="Farmer C."/>
            <person name="Delehaunty K."/>
            <person name="Cordes M."/>
            <person name="Minx P."/>
            <person name="Tomlinson C."/>
            <person name="Chen J."/>
            <person name="Wollam A."/>
            <person name="Pepin K.H."/>
            <person name="Bhonagiri V."/>
            <person name="Zhang X."/>
            <person name="Suruliraj S."/>
            <person name="Warren W."/>
            <person name="Mitreva M."/>
            <person name="Mardis E.R."/>
            <person name="Wilson R.K."/>
        </authorList>
    </citation>
    <scope>NUCLEOTIDE SEQUENCE [LARGE SCALE GENOMIC DNA]</scope>
    <source>
        <strain evidence="2 3">DSM 1785</strain>
    </source>
</reference>
<evidence type="ECO:0000313" key="2">
    <source>
        <dbReference type="EMBL" id="EKY28400.1"/>
    </source>
</evidence>
<comment type="caution">
    <text evidence="2">The sequence shown here is derived from an EMBL/GenBank/DDBJ whole genome shotgun (WGS) entry which is preliminary data.</text>
</comment>
<dbReference type="AlphaFoldDB" id="L1QL24"/>
<dbReference type="PATRIC" id="fig|545697.3.peg.738"/>
<organism evidence="2 3">
    <name type="scientific">Clostridium celatum DSM 1785</name>
    <dbReference type="NCBI Taxonomy" id="545697"/>
    <lineage>
        <taxon>Bacteria</taxon>
        <taxon>Bacillati</taxon>
        <taxon>Bacillota</taxon>
        <taxon>Clostridia</taxon>
        <taxon>Eubacteriales</taxon>
        <taxon>Clostridiaceae</taxon>
        <taxon>Clostridium</taxon>
    </lineage>
</organism>
<dbReference type="Proteomes" id="UP000010420">
    <property type="component" value="Unassembled WGS sequence"/>
</dbReference>
<evidence type="ECO:0008006" key="4">
    <source>
        <dbReference type="Google" id="ProtNLM"/>
    </source>
</evidence>
<dbReference type="RefSeq" id="WP_005211157.1">
    <property type="nucleotide sequence ID" value="NZ_KB291616.1"/>
</dbReference>
<evidence type="ECO:0000313" key="3">
    <source>
        <dbReference type="Proteomes" id="UP000010420"/>
    </source>
</evidence>
<protein>
    <recommendedName>
        <fullName evidence="4">DUF3244 domain-containing protein</fullName>
    </recommendedName>
</protein>
<evidence type="ECO:0000256" key="1">
    <source>
        <dbReference type="SAM" id="SignalP"/>
    </source>
</evidence>
<keyword evidence="3" id="KW-1185">Reference proteome</keyword>
<dbReference type="EMBL" id="AMEZ01000024">
    <property type="protein sequence ID" value="EKY28400.1"/>
    <property type="molecule type" value="Genomic_DNA"/>
</dbReference>
<feature type="chain" id="PRO_5038652869" description="DUF3244 domain-containing protein" evidence="1">
    <location>
        <begin position="24"/>
        <end position="114"/>
    </location>
</feature>
<dbReference type="HOGENOM" id="CLU_2154026_0_0_9"/>
<proteinExistence type="predicted"/>
<name>L1QL24_9CLOT</name>
<sequence length="114" mass="12916">MLKKIYFFIPLMLFITLPINVTANTISSTTVIPAVSNVYKEGFYTFDNLVNVDITVTLLSDTPTKIMILDDERNIEFISKIPYNYKFYIRNVEPGQIIGIVGKGEVALSFEPSK</sequence>
<keyword evidence="1" id="KW-0732">Signal</keyword>
<gene>
    <name evidence="2" type="ORF">HMPREF0216_00751</name>
</gene>
<feature type="signal peptide" evidence="1">
    <location>
        <begin position="1"/>
        <end position="23"/>
    </location>
</feature>
<accession>L1QL24</accession>
<dbReference type="OrthoDB" id="1937382at2"/>